<keyword evidence="4 12" id="KW-0894">Sodium channel</keyword>
<keyword evidence="11 12" id="KW-0407">Ion channel</keyword>
<proteinExistence type="inferred from homology"/>
<dbReference type="PRINTS" id="PR01078">
    <property type="entry name" value="AMINACHANNEL"/>
</dbReference>
<evidence type="ECO:0000256" key="10">
    <source>
        <dbReference type="ARBA" id="ARBA00023201"/>
    </source>
</evidence>
<dbReference type="AlphaFoldDB" id="A0A7R9AB88"/>
<evidence type="ECO:0000256" key="11">
    <source>
        <dbReference type="ARBA" id="ARBA00023303"/>
    </source>
</evidence>
<organism evidence="14">
    <name type="scientific">Darwinula stevensoni</name>
    <dbReference type="NCBI Taxonomy" id="69355"/>
    <lineage>
        <taxon>Eukaryota</taxon>
        <taxon>Metazoa</taxon>
        <taxon>Ecdysozoa</taxon>
        <taxon>Arthropoda</taxon>
        <taxon>Crustacea</taxon>
        <taxon>Oligostraca</taxon>
        <taxon>Ostracoda</taxon>
        <taxon>Podocopa</taxon>
        <taxon>Podocopida</taxon>
        <taxon>Darwinulocopina</taxon>
        <taxon>Darwinuloidea</taxon>
        <taxon>Darwinulidae</taxon>
        <taxon>Darwinula</taxon>
    </lineage>
</organism>
<comment type="similarity">
    <text evidence="2 12">Belongs to the amiloride-sensitive sodium channel (TC 1.A.6) family.</text>
</comment>
<sequence>MRCEQVAVVNVFYETMSVQKTSEIPLYPWSSFIGTLGGLLGLYTGMSFVSVMEILEWIFDMALYGWRKPRHDEMGPKRRAILACEHSCHT</sequence>
<keyword evidence="5 12" id="KW-0812">Transmembrane</keyword>
<dbReference type="PANTHER" id="PTHR11690">
    <property type="entry name" value="AMILORIDE-SENSITIVE SODIUM CHANNEL-RELATED"/>
    <property type="match status" value="1"/>
</dbReference>
<dbReference type="Pfam" id="PF00858">
    <property type="entry name" value="ASC"/>
    <property type="match status" value="1"/>
</dbReference>
<keyword evidence="10 12" id="KW-0739">Sodium transport</keyword>
<dbReference type="PANTHER" id="PTHR11690:SF248">
    <property type="entry name" value="PICKPOCKET 17, ISOFORM A"/>
    <property type="match status" value="1"/>
</dbReference>
<dbReference type="GO" id="GO:0005886">
    <property type="term" value="C:plasma membrane"/>
    <property type="evidence" value="ECO:0007669"/>
    <property type="project" value="TreeGrafter"/>
</dbReference>
<evidence type="ECO:0000313" key="15">
    <source>
        <dbReference type="Proteomes" id="UP000677054"/>
    </source>
</evidence>
<keyword evidence="15" id="KW-1185">Reference proteome</keyword>
<evidence type="ECO:0000256" key="3">
    <source>
        <dbReference type="ARBA" id="ARBA00022448"/>
    </source>
</evidence>
<keyword evidence="7" id="KW-0915">Sodium</keyword>
<evidence type="ECO:0000256" key="1">
    <source>
        <dbReference type="ARBA" id="ARBA00004141"/>
    </source>
</evidence>
<dbReference type="InterPro" id="IPR001873">
    <property type="entry name" value="ENaC"/>
</dbReference>
<evidence type="ECO:0000256" key="7">
    <source>
        <dbReference type="ARBA" id="ARBA00023053"/>
    </source>
</evidence>
<evidence type="ECO:0000256" key="6">
    <source>
        <dbReference type="ARBA" id="ARBA00022989"/>
    </source>
</evidence>
<dbReference type="EMBL" id="LR902714">
    <property type="protein sequence ID" value="CAD7250986.1"/>
    <property type="molecule type" value="Genomic_DNA"/>
</dbReference>
<dbReference type="OrthoDB" id="5874059at2759"/>
<dbReference type="EMBL" id="CAJPEV010003197">
    <property type="protein sequence ID" value="CAG0899185.1"/>
    <property type="molecule type" value="Genomic_DNA"/>
</dbReference>
<evidence type="ECO:0000256" key="8">
    <source>
        <dbReference type="ARBA" id="ARBA00023065"/>
    </source>
</evidence>
<keyword evidence="6 13" id="KW-1133">Transmembrane helix</keyword>
<accession>A0A7R9AB88</accession>
<evidence type="ECO:0000313" key="14">
    <source>
        <dbReference type="EMBL" id="CAD7250986.1"/>
    </source>
</evidence>
<protein>
    <submittedName>
        <fullName evidence="14">Uncharacterized protein</fullName>
    </submittedName>
</protein>
<comment type="subcellular location">
    <subcellularLocation>
        <location evidence="1">Membrane</location>
        <topology evidence="1">Multi-pass membrane protein</topology>
    </subcellularLocation>
</comment>
<keyword evidence="3 12" id="KW-0813">Transport</keyword>
<keyword evidence="8 12" id="KW-0406">Ion transport</keyword>
<reference evidence="14" key="1">
    <citation type="submission" date="2020-11" db="EMBL/GenBank/DDBJ databases">
        <authorList>
            <person name="Tran Van P."/>
        </authorList>
    </citation>
    <scope>NUCLEOTIDE SEQUENCE</scope>
</reference>
<feature type="transmembrane region" description="Helical" evidence="13">
    <location>
        <begin position="32"/>
        <end position="59"/>
    </location>
</feature>
<name>A0A7R9AB88_9CRUS</name>
<evidence type="ECO:0000256" key="2">
    <source>
        <dbReference type="ARBA" id="ARBA00007193"/>
    </source>
</evidence>
<evidence type="ECO:0000256" key="13">
    <source>
        <dbReference type="SAM" id="Phobius"/>
    </source>
</evidence>
<gene>
    <name evidence="14" type="ORF">DSTB1V02_LOCUS10755</name>
</gene>
<evidence type="ECO:0000256" key="12">
    <source>
        <dbReference type="RuleBase" id="RU000679"/>
    </source>
</evidence>
<dbReference type="Proteomes" id="UP000677054">
    <property type="component" value="Unassembled WGS sequence"/>
</dbReference>
<evidence type="ECO:0000256" key="4">
    <source>
        <dbReference type="ARBA" id="ARBA00022461"/>
    </source>
</evidence>
<dbReference type="Gene3D" id="1.10.287.770">
    <property type="entry name" value="YojJ-like"/>
    <property type="match status" value="1"/>
</dbReference>
<dbReference type="GO" id="GO:0015280">
    <property type="term" value="F:ligand-gated sodium channel activity"/>
    <property type="evidence" value="ECO:0007669"/>
    <property type="project" value="TreeGrafter"/>
</dbReference>
<evidence type="ECO:0000256" key="5">
    <source>
        <dbReference type="ARBA" id="ARBA00022692"/>
    </source>
</evidence>
<keyword evidence="9 13" id="KW-0472">Membrane</keyword>
<evidence type="ECO:0000256" key="9">
    <source>
        <dbReference type="ARBA" id="ARBA00023136"/>
    </source>
</evidence>